<organism evidence="8 9">
    <name type="scientific">Patiria miniata</name>
    <name type="common">Bat star</name>
    <name type="synonym">Asterina miniata</name>
    <dbReference type="NCBI Taxonomy" id="46514"/>
    <lineage>
        <taxon>Eukaryota</taxon>
        <taxon>Metazoa</taxon>
        <taxon>Echinodermata</taxon>
        <taxon>Eleutherozoa</taxon>
        <taxon>Asterozoa</taxon>
        <taxon>Asteroidea</taxon>
        <taxon>Valvatacea</taxon>
        <taxon>Valvatida</taxon>
        <taxon>Asterinidae</taxon>
        <taxon>Patiria</taxon>
    </lineage>
</organism>
<keyword evidence="3" id="KW-0813">Transport</keyword>
<dbReference type="GO" id="GO:0000139">
    <property type="term" value="C:Golgi membrane"/>
    <property type="evidence" value="ECO:0007669"/>
    <property type="project" value="InterPro"/>
</dbReference>
<feature type="transmembrane region" description="Helical" evidence="7">
    <location>
        <begin position="137"/>
        <end position="160"/>
    </location>
</feature>
<reference evidence="8" key="1">
    <citation type="submission" date="2022-11" db="UniProtKB">
        <authorList>
            <consortium name="EnsemblMetazoa"/>
        </authorList>
    </citation>
    <scope>IDENTIFICATION</scope>
</reference>
<evidence type="ECO:0000256" key="3">
    <source>
        <dbReference type="ARBA" id="ARBA00022597"/>
    </source>
</evidence>
<name>A0A914A9I7_PATMI</name>
<evidence type="ECO:0000256" key="4">
    <source>
        <dbReference type="ARBA" id="ARBA00022692"/>
    </source>
</evidence>
<evidence type="ECO:0000256" key="6">
    <source>
        <dbReference type="ARBA" id="ARBA00023136"/>
    </source>
</evidence>
<dbReference type="Proteomes" id="UP000887568">
    <property type="component" value="Unplaced"/>
</dbReference>
<feature type="transmembrane region" description="Helical" evidence="7">
    <location>
        <begin position="263"/>
        <end position="284"/>
    </location>
</feature>
<feature type="transmembrane region" description="Helical" evidence="7">
    <location>
        <begin position="191"/>
        <end position="213"/>
    </location>
</feature>
<feature type="transmembrane region" description="Helical" evidence="7">
    <location>
        <begin position="329"/>
        <end position="350"/>
    </location>
</feature>
<feature type="transmembrane region" description="Helical" evidence="7">
    <location>
        <begin position="356"/>
        <end position="375"/>
    </location>
</feature>
<dbReference type="EnsemblMetazoa" id="XM_038204490.1">
    <property type="protein sequence ID" value="XP_038060418.1"/>
    <property type="gene ID" value="LOC119731329"/>
</dbReference>
<feature type="transmembrane region" description="Helical" evidence="7">
    <location>
        <begin position="166"/>
        <end position="184"/>
    </location>
</feature>
<dbReference type="PANTHER" id="PTHR10231">
    <property type="entry name" value="NUCLEOTIDE-SUGAR TRANSMEMBRANE TRANSPORTER"/>
    <property type="match status" value="1"/>
</dbReference>
<evidence type="ECO:0000256" key="2">
    <source>
        <dbReference type="ARBA" id="ARBA00009976"/>
    </source>
</evidence>
<evidence type="ECO:0000256" key="1">
    <source>
        <dbReference type="ARBA" id="ARBA00004141"/>
    </source>
</evidence>
<evidence type="ECO:0000256" key="5">
    <source>
        <dbReference type="ARBA" id="ARBA00022989"/>
    </source>
</evidence>
<dbReference type="Pfam" id="PF04142">
    <property type="entry name" value="Nuc_sug_transp"/>
    <property type="match status" value="1"/>
</dbReference>
<keyword evidence="5 7" id="KW-1133">Transmembrane helix</keyword>
<comment type="subcellular location">
    <subcellularLocation>
        <location evidence="1">Membrane</location>
        <topology evidence="1">Multi-pass membrane protein</topology>
    </subcellularLocation>
</comment>
<feature type="transmembrane region" description="Helical" evidence="7">
    <location>
        <begin position="67"/>
        <end position="90"/>
    </location>
</feature>
<dbReference type="AlphaFoldDB" id="A0A914A9I7"/>
<proteinExistence type="inferred from homology"/>
<dbReference type="OMA" id="YLCALTI"/>
<protein>
    <submittedName>
        <fullName evidence="8">Uncharacterized protein</fullName>
    </submittedName>
</protein>
<keyword evidence="9" id="KW-1185">Reference proteome</keyword>
<keyword evidence="3" id="KW-0762">Sugar transport</keyword>
<dbReference type="OrthoDB" id="10061436at2759"/>
<dbReference type="RefSeq" id="XP_038060418.1">
    <property type="nucleotide sequence ID" value="XM_038204490.1"/>
</dbReference>
<evidence type="ECO:0000313" key="9">
    <source>
        <dbReference type="Proteomes" id="UP000887568"/>
    </source>
</evidence>
<dbReference type="GeneID" id="119731329"/>
<dbReference type="InterPro" id="IPR007271">
    <property type="entry name" value="Nuc_sug_transpt"/>
</dbReference>
<feature type="transmembrane region" description="Helical" evidence="7">
    <location>
        <begin position="102"/>
        <end position="125"/>
    </location>
</feature>
<feature type="transmembrane region" description="Helical" evidence="7">
    <location>
        <begin position="225"/>
        <end position="242"/>
    </location>
</feature>
<sequence>MPTRSEREYILAPDESCYKSPDFKMAERHSDHCSRKQSTLNRQVDDRMFSETVADHRTGHPSPKPGVLGTGVFSLLTILVEVAKQTIVFAVRHFNTTKLYPFYIGSIVFCTELSKFLFCYLIFCVQHRRMRFMPSPVFVFPAFFLVAANSAFLYCVYYIAPPTWNIFLQSRAVFTALGGFVVFGRPIERRTWVAMVLLVVTAMLAVLFSPGVVTSQYYPYEEDTKMWVFAAFIGVACSAFLYDSFEYISKLGKRPIAEKHIQLYFFSTVLGFIGAEFTSNGNIFELDIRMFFPLDFYMCVLTLVVWGFGGLGLFILMNRLSTPADEANFIPAWIPPVLFLLSTVVSSLMFPTQQGYSHGVTAVIFLLMGTVSVLYSSGGSSTVPPEQNKVAIIDA</sequence>
<comment type="similarity">
    <text evidence="2">Belongs to the nucleotide-sugar transporter family. SLC35A subfamily.</text>
</comment>
<dbReference type="InterPro" id="IPR037185">
    <property type="entry name" value="EmrE-like"/>
</dbReference>
<keyword evidence="6 7" id="KW-0472">Membrane</keyword>
<dbReference type="GO" id="GO:0015165">
    <property type="term" value="F:pyrimidine nucleotide-sugar transmembrane transporter activity"/>
    <property type="evidence" value="ECO:0007669"/>
    <property type="project" value="InterPro"/>
</dbReference>
<accession>A0A914A9I7</accession>
<keyword evidence="4 7" id="KW-0812">Transmembrane</keyword>
<evidence type="ECO:0000313" key="8">
    <source>
        <dbReference type="EnsemblMetazoa" id="XP_038060418.1"/>
    </source>
</evidence>
<evidence type="ECO:0000256" key="7">
    <source>
        <dbReference type="SAM" id="Phobius"/>
    </source>
</evidence>
<dbReference type="SUPFAM" id="SSF103481">
    <property type="entry name" value="Multidrug resistance efflux transporter EmrE"/>
    <property type="match status" value="1"/>
</dbReference>
<feature type="transmembrane region" description="Helical" evidence="7">
    <location>
        <begin position="296"/>
        <end position="317"/>
    </location>
</feature>